<evidence type="ECO:0000256" key="1">
    <source>
        <dbReference type="ARBA" id="ARBA00004852"/>
    </source>
</evidence>
<comment type="subunit">
    <text evidence="7">Heterododecamer (2C3:3R2) of six catalytic PyrB chains organized as two trimers (C3), and six regulatory PyrI chains organized as three dimers (R2).</text>
</comment>
<comment type="caution">
    <text evidence="10">The sequence shown here is derived from an EMBL/GenBank/DDBJ whole genome shotgun (WGS) entry which is preliminary data.</text>
</comment>
<dbReference type="SUPFAM" id="SSF53671">
    <property type="entry name" value="Aspartate/ornithine carbamoyltransferase"/>
    <property type="match status" value="1"/>
</dbReference>
<feature type="binding site" evidence="7">
    <location>
        <position position="98"/>
    </location>
    <ligand>
        <name>L-aspartate</name>
        <dbReference type="ChEBI" id="CHEBI:29991"/>
    </ligand>
</feature>
<dbReference type="GO" id="GO:0016597">
    <property type="term" value="F:amino acid binding"/>
    <property type="evidence" value="ECO:0007669"/>
    <property type="project" value="InterPro"/>
</dbReference>
<feature type="binding site" evidence="7">
    <location>
        <position position="70"/>
    </location>
    <ligand>
        <name>carbamoyl phosphate</name>
        <dbReference type="ChEBI" id="CHEBI:58228"/>
    </ligand>
</feature>
<evidence type="ECO:0000313" key="10">
    <source>
        <dbReference type="EMBL" id="TWU33319.1"/>
    </source>
</evidence>
<dbReference type="InterPro" id="IPR006132">
    <property type="entry name" value="Asp/Orn_carbamoyltranf_P-bd"/>
</dbReference>
<protein>
    <recommendedName>
        <fullName evidence="7">Aspartate carbamoyltransferase</fullName>
        <ecNumber evidence="7">2.1.3.2</ecNumber>
    </recommendedName>
    <alternativeName>
        <fullName evidence="7">Aspartate transcarbamylase</fullName>
        <shortName evidence="7">ATCase</shortName>
    </alternativeName>
</protein>
<organism evidence="10 11">
    <name type="scientific">Novipirellula artificiosorum</name>
    <dbReference type="NCBI Taxonomy" id="2528016"/>
    <lineage>
        <taxon>Bacteria</taxon>
        <taxon>Pseudomonadati</taxon>
        <taxon>Planctomycetota</taxon>
        <taxon>Planctomycetia</taxon>
        <taxon>Pirellulales</taxon>
        <taxon>Pirellulaceae</taxon>
        <taxon>Novipirellula</taxon>
    </lineage>
</organism>
<feature type="binding site" evidence="7">
    <location>
        <position position="181"/>
    </location>
    <ligand>
        <name>L-aspartate</name>
        <dbReference type="ChEBI" id="CHEBI:29991"/>
    </ligand>
</feature>
<dbReference type="GO" id="GO:0004070">
    <property type="term" value="F:aspartate carbamoyltransferase activity"/>
    <property type="evidence" value="ECO:0007669"/>
    <property type="project" value="UniProtKB-UniRule"/>
</dbReference>
<dbReference type="Pfam" id="PF02729">
    <property type="entry name" value="OTCace_N"/>
    <property type="match status" value="1"/>
</dbReference>
<dbReference type="InterPro" id="IPR006131">
    <property type="entry name" value="Asp_carbamoyltransf_Asp/Orn-bd"/>
</dbReference>
<evidence type="ECO:0000259" key="8">
    <source>
        <dbReference type="Pfam" id="PF00185"/>
    </source>
</evidence>
<dbReference type="InterPro" id="IPR036901">
    <property type="entry name" value="Asp/Orn_carbamoylTrfase_sf"/>
</dbReference>
<evidence type="ECO:0000256" key="6">
    <source>
        <dbReference type="ARBA" id="ARBA00048859"/>
    </source>
</evidence>
<comment type="catalytic activity">
    <reaction evidence="6 7">
        <text>carbamoyl phosphate + L-aspartate = N-carbamoyl-L-aspartate + phosphate + H(+)</text>
        <dbReference type="Rhea" id="RHEA:20013"/>
        <dbReference type="ChEBI" id="CHEBI:15378"/>
        <dbReference type="ChEBI" id="CHEBI:29991"/>
        <dbReference type="ChEBI" id="CHEBI:32814"/>
        <dbReference type="ChEBI" id="CHEBI:43474"/>
        <dbReference type="ChEBI" id="CHEBI:58228"/>
        <dbReference type="EC" id="2.1.3.2"/>
    </reaction>
</comment>
<comment type="similarity">
    <text evidence="2 7">Belongs to the aspartate/ornithine carbamoyltransferase superfamily. ATCase family.</text>
</comment>
<sequence>MPDTGANDLPFPDNWRRRDLLELQCLEADEIQTLLDTAQTLKDRTGGGRKRLSLLRGKTCANLFFENSTRTRSSFSLAAKRLGADTLEFSSAGSSVAKGETFVDTAKTIQAMGVDWVVTRHNTPGTPHLLARELDCSVLNAGDGAHEHPTQGLLDMLTIRQHRGRLDGLTVALVGDIAHSRTARSNLWGLRKMGAHVIVCGPPTLVSPRWAEIGFEVAHSLDEILPRCDVLNLLRIQFERQHARFFPSVHEYAALYAMTASRMRRAKENILIMAPGPINRGVEITPEVADGPQSVILEQVTNGIAVRMAALWLLAGAADRQAAGEMTEPTQVSQPQWS</sequence>
<feature type="binding site" evidence="7">
    <location>
        <position position="235"/>
    </location>
    <ligand>
        <name>L-aspartate</name>
        <dbReference type="ChEBI" id="CHEBI:29991"/>
    </ligand>
</feature>
<dbReference type="GO" id="GO:0044205">
    <property type="term" value="P:'de novo' UMP biosynthetic process"/>
    <property type="evidence" value="ECO:0007669"/>
    <property type="project" value="UniProtKB-UniRule"/>
</dbReference>
<keyword evidence="3 7" id="KW-0808">Transferase</keyword>
<evidence type="ECO:0000256" key="3">
    <source>
        <dbReference type="ARBA" id="ARBA00022679"/>
    </source>
</evidence>
<feature type="binding site" evidence="7">
    <location>
        <position position="277"/>
    </location>
    <ligand>
        <name>carbamoyl phosphate</name>
        <dbReference type="ChEBI" id="CHEBI:58228"/>
    </ligand>
</feature>
<dbReference type="EMBL" id="SJPV01000010">
    <property type="protein sequence ID" value="TWU33319.1"/>
    <property type="molecule type" value="Genomic_DNA"/>
</dbReference>
<dbReference type="HAMAP" id="MF_00001">
    <property type="entry name" value="Asp_carb_tr"/>
    <property type="match status" value="1"/>
</dbReference>
<dbReference type="EC" id="2.1.3.2" evidence="7"/>
<dbReference type="RefSeq" id="WP_146529641.1">
    <property type="nucleotide sequence ID" value="NZ_SJPV01000010.1"/>
</dbReference>
<feature type="binding site" evidence="7">
    <location>
        <position position="148"/>
    </location>
    <ligand>
        <name>carbamoyl phosphate</name>
        <dbReference type="ChEBI" id="CHEBI:58228"/>
    </ligand>
</feature>
<dbReference type="GO" id="GO:0006207">
    <property type="term" value="P:'de novo' pyrimidine nucleobase biosynthetic process"/>
    <property type="evidence" value="ECO:0007669"/>
    <property type="project" value="InterPro"/>
</dbReference>
<feature type="binding site" evidence="7">
    <location>
        <position position="71"/>
    </location>
    <ligand>
        <name>carbamoyl phosphate</name>
        <dbReference type="ChEBI" id="CHEBI:58228"/>
    </ligand>
</feature>
<proteinExistence type="inferred from homology"/>
<dbReference type="PROSITE" id="PS00097">
    <property type="entry name" value="CARBAMOYLTRANSFERASE"/>
    <property type="match status" value="1"/>
</dbReference>
<evidence type="ECO:0000256" key="4">
    <source>
        <dbReference type="ARBA" id="ARBA00022975"/>
    </source>
</evidence>
<name>A0A5C6DEG5_9BACT</name>
<dbReference type="InterPro" id="IPR006130">
    <property type="entry name" value="Asp/Orn_carbamoylTrfase"/>
</dbReference>
<dbReference type="GO" id="GO:0005829">
    <property type="term" value="C:cytosol"/>
    <property type="evidence" value="ECO:0007669"/>
    <property type="project" value="TreeGrafter"/>
</dbReference>
<dbReference type="AlphaFoldDB" id="A0A5C6DEG5"/>
<dbReference type="NCBIfam" id="NF002032">
    <property type="entry name" value="PRK00856.1"/>
    <property type="match status" value="1"/>
</dbReference>
<dbReference type="Pfam" id="PF00185">
    <property type="entry name" value="OTCace"/>
    <property type="match status" value="1"/>
</dbReference>
<dbReference type="Gene3D" id="3.40.50.1370">
    <property type="entry name" value="Aspartate/ornithine carbamoyltransferase"/>
    <property type="match status" value="2"/>
</dbReference>
<evidence type="ECO:0000256" key="2">
    <source>
        <dbReference type="ARBA" id="ARBA00008896"/>
    </source>
</evidence>
<comment type="pathway">
    <text evidence="1 7">Pyrimidine metabolism; UMP biosynthesis via de novo pathway; (S)-dihydroorotate from bicarbonate: step 2/3.</text>
</comment>
<accession>A0A5C6DEG5</accession>
<dbReference type="PANTHER" id="PTHR45753">
    <property type="entry name" value="ORNITHINE CARBAMOYLTRANSFERASE, MITOCHONDRIAL"/>
    <property type="match status" value="1"/>
</dbReference>
<dbReference type="Proteomes" id="UP000319143">
    <property type="component" value="Unassembled WGS sequence"/>
</dbReference>
<evidence type="ECO:0000256" key="7">
    <source>
        <dbReference type="HAMAP-Rule" id="MF_00001"/>
    </source>
</evidence>
<dbReference type="PANTHER" id="PTHR45753:SF6">
    <property type="entry name" value="ASPARTATE CARBAMOYLTRANSFERASE"/>
    <property type="match status" value="1"/>
</dbReference>
<dbReference type="UniPathway" id="UPA00070">
    <property type="reaction ID" value="UER00116"/>
</dbReference>
<dbReference type="PRINTS" id="PR00101">
    <property type="entry name" value="ATCASE"/>
</dbReference>
<comment type="function">
    <text evidence="5 7">Catalyzes the condensation of carbamoyl phosphate and aspartate to form carbamoyl aspartate and inorganic phosphate, the committed step in the de novo pyrimidine nucleotide biosynthesis pathway.</text>
</comment>
<feature type="binding site" evidence="7">
    <location>
        <position position="120"/>
    </location>
    <ligand>
        <name>carbamoyl phosphate</name>
        <dbReference type="ChEBI" id="CHEBI:58228"/>
    </ligand>
</feature>
<feature type="domain" description="Aspartate/ornithine carbamoyltransferase carbamoyl-P binding" evidence="9">
    <location>
        <begin position="18"/>
        <end position="161"/>
    </location>
</feature>
<evidence type="ECO:0000259" key="9">
    <source>
        <dbReference type="Pfam" id="PF02729"/>
    </source>
</evidence>
<gene>
    <name evidence="10" type="primary">pyrB_1</name>
    <name evidence="7" type="synonym">pyrB</name>
    <name evidence="10" type="ORF">Poly41_50720</name>
</gene>
<keyword evidence="11" id="KW-1185">Reference proteome</keyword>
<keyword evidence="4 7" id="KW-0665">Pyrimidine biosynthesis</keyword>
<evidence type="ECO:0000256" key="5">
    <source>
        <dbReference type="ARBA" id="ARBA00043884"/>
    </source>
</evidence>
<feature type="domain" description="Aspartate/ornithine carbamoyltransferase Asp/Orn-binding" evidence="8">
    <location>
        <begin position="167"/>
        <end position="313"/>
    </location>
</feature>
<feature type="binding site" evidence="7">
    <location>
        <position position="276"/>
    </location>
    <ligand>
        <name>carbamoyl phosphate</name>
        <dbReference type="ChEBI" id="CHEBI:58228"/>
    </ligand>
</feature>
<feature type="binding site" evidence="7">
    <location>
        <position position="151"/>
    </location>
    <ligand>
        <name>carbamoyl phosphate</name>
        <dbReference type="ChEBI" id="CHEBI:58228"/>
    </ligand>
</feature>
<dbReference type="PRINTS" id="PR00100">
    <property type="entry name" value="AOTCASE"/>
</dbReference>
<dbReference type="InterPro" id="IPR002082">
    <property type="entry name" value="Asp_carbamoyltransf"/>
</dbReference>
<dbReference type="NCBIfam" id="TIGR00670">
    <property type="entry name" value="asp_carb_tr"/>
    <property type="match status" value="1"/>
</dbReference>
<dbReference type="GO" id="GO:0006520">
    <property type="term" value="P:amino acid metabolic process"/>
    <property type="evidence" value="ECO:0007669"/>
    <property type="project" value="InterPro"/>
</dbReference>
<reference evidence="10 11" key="1">
    <citation type="submission" date="2019-02" db="EMBL/GenBank/DDBJ databases">
        <title>Deep-cultivation of Planctomycetes and their phenomic and genomic characterization uncovers novel biology.</title>
        <authorList>
            <person name="Wiegand S."/>
            <person name="Jogler M."/>
            <person name="Boedeker C."/>
            <person name="Pinto D."/>
            <person name="Vollmers J."/>
            <person name="Rivas-Marin E."/>
            <person name="Kohn T."/>
            <person name="Peeters S.H."/>
            <person name="Heuer A."/>
            <person name="Rast P."/>
            <person name="Oberbeckmann S."/>
            <person name="Bunk B."/>
            <person name="Jeske O."/>
            <person name="Meyerdierks A."/>
            <person name="Storesund J.E."/>
            <person name="Kallscheuer N."/>
            <person name="Luecker S."/>
            <person name="Lage O.M."/>
            <person name="Pohl T."/>
            <person name="Merkel B.J."/>
            <person name="Hornburger P."/>
            <person name="Mueller R.-W."/>
            <person name="Bruemmer F."/>
            <person name="Labrenz M."/>
            <person name="Spormann A.M."/>
            <person name="Op Den Camp H."/>
            <person name="Overmann J."/>
            <person name="Amann R."/>
            <person name="Jetten M.S.M."/>
            <person name="Mascher T."/>
            <person name="Medema M.H."/>
            <person name="Devos D.P."/>
            <person name="Kaster A.-K."/>
            <person name="Ovreas L."/>
            <person name="Rohde M."/>
            <person name="Galperin M.Y."/>
            <person name="Jogler C."/>
        </authorList>
    </citation>
    <scope>NUCLEOTIDE SEQUENCE [LARGE SCALE GENOMIC DNA]</scope>
    <source>
        <strain evidence="10 11">Poly41</strain>
    </source>
</reference>
<evidence type="ECO:0000313" key="11">
    <source>
        <dbReference type="Proteomes" id="UP000319143"/>
    </source>
</evidence>
<dbReference type="OrthoDB" id="9802587at2"/>